<dbReference type="InterPro" id="IPR003591">
    <property type="entry name" value="Leu-rich_rpt_typical-subtyp"/>
</dbReference>
<protein>
    <submittedName>
        <fullName evidence="14">Receptor like protein 22</fullName>
    </submittedName>
</protein>
<evidence type="ECO:0000256" key="3">
    <source>
        <dbReference type="ARBA" id="ARBA00022475"/>
    </source>
</evidence>
<dbReference type="EMBL" id="JACGWK010000002">
    <property type="protein sequence ID" value="KAL0370892.1"/>
    <property type="molecule type" value="Genomic_DNA"/>
</dbReference>
<dbReference type="Pfam" id="PF00560">
    <property type="entry name" value="LRR_1"/>
    <property type="match status" value="6"/>
</dbReference>
<evidence type="ECO:0000256" key="12">
    <source>
        <dbReference type="SAM" id="Phobius"/>
    </source>
</evidence>
<organism evidence="14">
    <name type="scientific">Sesamum angustifolium</name>
    <dbReference type="NCBI Taxonomy" id="2727405"/>
    <lineage>
        <taxon>Eukaryota</taxon>
        <taxon>Viridiplantae</taxon>
        <taxon>Streptophyta</taxon>
        <taxon>Embryophyta</taxon>
        <taxon>Tracheophyta</taxon>
        <taxon>Spermatophyta</taxon>
        <taxon>Magnoliopsida</taxon>
        <taxon>eudicotyledons</taxon>
        <taxon>Gunneridae</taxon>
        <taxon>Pentapetalae</taxon>
        <taxon>asterids</taxon>
        <taxon>lamiids</taxon>
        <taxon>Lamiales</taxon>
        <taxon>Pedaliaceae</taxon>
        <taxon>Sesamum</taxon>
    </lineage>
</organism>
<reference evidence="14" key="2">
    <citation type="journal article" date="2024" name="Plant">
        <title>Genomic evolution and insights into agronomic trait innovations of Sesamum species.</title>
        <authorList>
            <person name="Miao H."/>
            <person name="Wang L."/>
            <person name="Qu L."/>
            <person name="Liu H."/>
            <person name="Sun Y."/>
            <person name="Le M."/>
            <person name="Wang Q."/>
            <person name="Wei S."/>
            <person name="Zheng Y."/>
            <person name="Lin W."/>
            <person name="Duan Y."/>
            <person name="Cao H."/>
            <person name="Xiong S."/>
            <person name="Wang X."/>
            <person name="Wei L."/>
            <person name="Li C."/>
            <person name="Ma Q."/>
            <person name="Ju M."/>
            <person name="Zhao R."/>
            <person name="Li G."/>
            <person name="Mu C."/>
            <person name="Tian Q."/>
            <person name="Mei H."/>
            <person name="Zhang T."/>
            <person name="Gao T."/>
            <person name="Zhang H."/>
        </authorList>
    </citation>
    <scope>NUCLEOTIDE SEQUENCE</scope>
    <source>
        <strain evidence="14">G01</strain>
    </source>
</reference>
<keyword evidence="9 12" id="KW-0472">Membrane</keyword>
<evidence type="ECO:0000256" key="8">
    <source>
        <dbReference type="ARBA" id="ARBA00022989"/>
    </source>
</evidence>
<reference evidence="14" key="1">
    <citation type="submission" date="2020-06" db="EMBL/GenBank/DDBJ databases">
        <authorList>
            <person name="Li T."/>
            <person name="Hu X."/>
            <person name="Zhang T."/>
            <person name="Song X."/>
            <person name="Zhang H."/>
            <person name="Dai N."/>
            <person name="Sheng W."/>
            <person name="Hou X."/>
            <person name="Wei L."/>
        </authorList>
    </citation>
    <scope>NUCLEOTIDE SEQUENCE</scope>
    <source>
        <strain evidence="14">G01</strain>
        <tissue evidence="14">Leaf</tissue>
    </source>
</reference>
<dbReference type="PROSITE" id="PS51450">
    <property type="entry name" value="LRR"/>
    <property type="match status" value="1"/>
</dbReference>
<dbReference type="InterPro" id="IPR001611">
    <property type="entry name" value="Leu-rich_rpt"/>
</dbReference>
<evidence type="ECO:0000256" key="6">
    <source>
        <dbReference type="ARBA" id="ARBA00022729"/>
    </source>
</evidence>
<evidence type="ECO:0000256" key="5">
    <source>
        <dbReference type="ARBA" id="ARBA00022692"/>
    </source>
</evidence>
<dbReference type="AlphaFoldDB" id="A0AAW2QTF2"/>
<evidence type="ECO:0000256" key="2">
    <source>
        <dbReference type="ARBA" id="ARBA00009592"/>
    </source>
</evidence>
<dbReference type="SMART" id="SM00369">
    <property type="entry name" value="LRR_TYP"/>
    <property type="match status" value="7"/>
</dbReference>
<evidence type="ECO:0000256" key="7">
    <source>
        <dbReference type="ARBA" id="ARBA00022737"/>
    </source>
</evidence>
<evidence type="ECO:0000256" key="1">
    <source>
        <dbReference type="ARBA" id="ARBA00004251"/>
    </source>
</evidence>
<feature type="domain" description="Leucine-rich repeat-containing N-terminal plant-type" evidence="13">
    <location>
        <begin position="10"/>
        <end position="51"/>
    </location>
</feature>
<evidence type="ECO:0000256" key="9">
    <source>
        <dbReference type="ARBA" id="ARBA00023136"/>
    </source>
</evidence>
<dbReference type="GO" id="GO:0006952">
    <property type="term" value="P:defense response"/>
    <property type="evidence" value="ECO:0007669"/>
    <property type="project" value="UniProtKB-ARBA"/>
</dbReference>
<comment type="caution">
    <text evidence="14">The sequence shown here is derived from an EMBL/GenBank/DDBJ whole genome shotgun (WGS) entry which is preliminary data.</text>
</comment>
<evidence type="ECO:0000256" key="4">
    <source>
        <dbReference type="ARBA" id="ARBA00022614"/>
    </source>
</evidence>
<keyword evidence="4" id="KW-0433">Leucine-rich repeat</keyword>
<feature type="transmembrane region" description="Helical" evidence="12">
    <location>
        <begin position="705"/>
        <end position="726"/>
    </location>
</feature>
<accession>A0AAW2QTF2</accession>
<name>A0AAW2QTF2_9LAMI</name>
<keyword evidence="7" id="KW-0677">Repeat</keyword>
<keyword evidence="11" id="KW-0325">Glycoprotein</keyword>
<evidence type="ECO:0000259" key="13">
    <source>
        <dbReference type="Pfam" id="PF08263"/>
    </source>
</evidence>
<sequence length="762" mass="85162">MKVVAVQCLEDQRTLLLELKNDLIFDRPQSTKLVLWNQTQDCCSWDGVECDGAGHVISLQLNEEGISGGIHNSSSLSGLRYLKKLNLAYNDFGGVQIPGGILNLKHLTYLDLSNAGFGGQVPIEVSLMRRLVLCILPFQKLHFLSVVQLDLNNILSPVPNFFANFSYLTTLSLSGCGLNSIPQSLFSLPSLKTLILSYNQLSGRLYEFPTLQFSNIVELDLSDNRLEGQIPESFFTLERLEFLILSHNFFNGTVQLEKFQRLQYLIFLDLSYNNLFVDTSITNTSLSMFPQLSWLGLASCNLDKFPDLINHRKLEYLDLSNNRITGEVPNWIWELNLSSNLLSIPLNIGNSNTGLAYLSLANNSLTGAIPTSFCNATELQVLDLSANKLSGTIPPCLVQNLKQLGVLNFGGNNISGNIPNTFCFNCSIEILDISQNYLEGSLPVSLAYCKSLQVLNVGNNNIDDGFPCMLPSSLRVLVLRSNRFHGQVRCSRSWTNLQIIDIASNNFSGYLYTKSFSGMMLEKDARQESDYIHYGRGFLFNAQYYAVKVIIKGVELEFEKILTTFTVIDFSCNNFQGEIPDAIGDLSSLQVLNLSHNTFTGTIPKSLGNLTQLGSLDLSTNQLRGEIPKELTRLTFLGALNLSNNQLIGPIPSGPQLQTFSTVSFQGNTGLCGFPLNISCRHTGENDNVPPPNSYRKDEAINWDYVSVALGYVVGLGSIFWLLFFCRSFKHKFNDQTEQVFEKVFNPRGRRKRHRGRVTRRC</sequence>
<dbReference type="InterPro" id="IPR032675">
    <property type="entry name" value="LRR_dom_sf"/>
</dbReference>
<keyword evidence="3" id="KW-1003">Cell membrane</keyword>
<dbReference type="InterPro" id="IPR046956">
    <property type="entry name" value="RLP23-like"/>
</dbReference>
<gene>
    <name evidence="14" type="ORF">Sangu_0407300</name>
</gene>
<dbReference type="FunFam" id="3.80.10.10:FF:000041">
    <property type="entry name" value="LRR receptor-like serine/threonine-protein kinase ERECTA"/>
    <property type="match status" value="1"/>
</dbReference>
<dbReference type="Pfam" id="PF08263">
    <property type="entry name" value="LRRNT_2"/>
    <property type="match status" value="1"/>
</dbReference>
<evidence type="ECO:0000256" key="11">
    <source>
        <dbReference type="ARBA" id="ARBA00023180"/>
    </source>
</evidence>
<dbReference type="GO" id="GO:0005886">
    <property type="term" value="C:plasma membrane"/>
    <property type="evidence" value="ECO:0007669"/>
    <property type="project" value="UniProtKB-SubCell"/>
</dbReference>
<dbReference type="PRINTS" id="PR00019">
    <property type="entry name" value="LEURICHRPT"/>
</dbReference>
<dbReference type="SUPFAM" id="SSF52058">
    <property type="entry name" value="L domain-like"/>
    <property type="match status" value="3"/>
</dbReference>
<dbReference type="Gene3D" id="3.80.10.10">
    <property type="entry name" value="Ribonuclease Inhibitor"/>
    <property type="match status" value="4"/>
</dbReference>
<comment type="subcellular location">
    <subcellularLocation>
        <location evidence="1">Cell membrane</location>
        <topology evidence="1">Single-pass type I membrane protein</topology>
    </subcellularLocation>
</comment>
<dbReference type="InterPro" id="IPR013210">
    <property type="entry name" value="LRR_N_plant-typ"/>
</dbReference>
<dbReference type="GO" id="GO:0051707">
    <property type="term" value="P:response to other organism"/>
    <property type="evidence" value="ECO:0007669"/>
    <property type="project" value="UniProtKB-ARBA"/>
</dbReference>
<keyword evidence="10 14" id="KW-0675">Receptor</keyword>
<evidence type="ECO:0000313" key="14">
    <source>
        <dbReference type="EMBL" id="KAL0370892.1"/>
    </source>
</evidence>
<dbReference type="Pfam" id="PF13855">
    <property type="entry name" value="LRR_8"/>
    <property type="match status" value="1"/>
</dbReference>
<dbReference type="FunFam" id="3.80.10.10:FF:000213">
    <property type="entry name" value="Tyrosine-sulfated glycopeptide receptor 1"/>
    <property type="match status" value="1"/>
</dbReference>
<comment type="similarity">
    <text evidence="2">Belongs to the RLP family.</text>
</comment>
<dbReference type="PANTHER" id="PTHR48061">
    <property type="entry name" value="LEUCINE-RICH REPEAT RECEPTOR PROTEIN KINASE EMS1-LIKE-RELATED"/>
    <property type="match status" value="1"/>
</dbReference>
<dbReference type="Pfam" id="PF13516">
    <property type="entry name" value="LRR_6"/>
    <property type="match status" value="1"/>
</dbReference>
<keyword evidence="6" id="KW-0732">Signal</keyword>
<proteinExistence type="inferred from homology"/>
<keyword evidence="8 12" id="KW-1133">Transmembrane helix</keyword>
<keyword evidence="5 12" id="KW-0812">Transmembrane</keyword>
<dbReference type="PANTHER" id="PTHR48061:SF2">
    <property type="entry name" value="RECEPTOR LIKE PROTEIN 30-LIKE"/>
    <property type="match status" value="1"/>
</dbReference>
<evidence type="ECO:0000256" key="10">
    <source>
        <dbReference type="ARBA" id="ARBA00023170"/>
    </source>
</evidence>